<dbReference type="SMART" id="SM00239">
    <property type="entry name" value="C2"/>
    <property type="match status" value="2"/>
</dbReference>
<dbReference type="PROSITE" id="PS51847">
    <property type="entry name" value="SMP"/>
    <property type="match status" value="1"/>
</dbReference>
<feature type="compositionally biased region" description="Basic and acidic residues" evidence="6">
    <location>
        <begin position="41"/>
        <end position="51"/>
    </location>
</feature>
<dbReference type="Pfam" id="PF00168">
    <property type="entry name" value="C2"/>
    <property type="match status" value="2"/>
</dbReference>
<dbReference type="OMA" id="WAKFGKV"/>
<protein>
    <submittedName>
        <fullName evidence="10">Meiotically up-regulated 190 protein</fullName>
    </submittedName>
</protein>
<feature type="region of interest" description="Disordered" evidence="6">
    <location>
        <begin position="154"/>
        <end position="173"/>
    </location>
</feature>
<dbReference type="InterPro" id="IPR057349">
    <property type="entry name" value="C2_Mug190_3rd"/>
</dbReference>
<dbReference type="InterPro" id="IPR037767">
    <property type="entry name" value="C2A_Mug190-like"/>
</dbReference>
<comment type="subcellular location">
    <subcellularLocation>
        <location evidence="1">Membrane</location>
    </subcellularLocation>
</comment>
<feature type="compositionally biased region" description="Basic and acidic residues" evidence="6">
    <location>
        <begin position="154"/>
        <end position="171"/>
    </location>
</feature>
<evidence type="ECO:0000259" key="8">
    <source>
        <dbReference type="PROSITE" id="PS50004"/>
    </source>
</evidence>
<dbReference type="KEGG" id="cci:CC1G_13624"/>
<dbReference type="InterPro" id="IPR031468">
    <property type="entry name" value="SMP_LBD"/>
</dbReference>
<organism evidence="10 11">
    <name type="scientific">Coprinopsis cinerea (strain Okayama-7 / 130 / ATCC MYA-4618 / FGSC 9003)</name>
    <name type="common">Inky cap fungus</name>
    <name type="synonym">Hormographiella aspergillata</name>
    <dbReference type="NCBI Taxonomy" id="240176"/>
    <lineage>
        <taxon>Eukaryota</taxon>
        <taxon>Fungi</taxon>
        <taxon>Dikarya</taxon>
        <taxon>Basidiomycota</taxon>
        <taxon>Agaricomycotina</taxon>
        <taxon>Agaricomycetes</taxon>
        <taxon>Agaricomycetidae</taxon>
        <taxon>Agaricales</taxon>
        <taxon>Agaricineae</taxon>
        <taxon>Psathyrellaceae</taxon>
        <taxon>Coprinopsis</taxon>
    </lineage>
</organism>
<reference evidence="10 11" key="1">
    <citation type="journal article" date="2010" name="Proc. Natl. Acad. Sci. U.S.A.">
        <title>Insights into evolution of multicellular fungi from the assembled chromosomes of the mushroom Coprinopsis cinerea (Coprinus cinereus).</title>
        <authorList>
            <person name="Stajich J.E."/>
            <person name="Wilke S.K."/>
            <person name="Ahren D."/>
            <person name="Au C.H."/>
            <person name="Birren B.W."/>
            <person name="Borodovsky M."/>
            <person name="Burns C."/>
            <person name="Canback B."/>
            <person name="Casselton L.A."/>
            <person name="Cheng C.K."/>
            <person name="Deng J."/>
            <person name="Dietrich F.S."/>
            <person name="Fargo D.C."/>
            <person name="Farman M.L."/>
            <person name="Gathman A.C."/>
            <person name="Goldberg J."/>
            <person name="Guigo R."/>
            <person name="Hoegger P.J."/>
            <person name="Hooker J.B."/>
            <person name="Huggins A."/>
            <person name="James T.Y."/>
            <person name="Kamada T."/>
            <person name="Kilaru S."/>
            <person name="Kodira C."/>
            <person name="Kues U."/>
            <person name="Kupfer D."/>
            <person name="Kwan H.S."/>
            <person name="Lomsadze A."/>
            <person name="Li W."/>
            <person name="Lilly W.W."/>
            <person name="Ma L.J."/>
            <person name="Mackey A.J."/>
            <person name="Manning G."/>
            <person name="Martin F."/>
            <person name="Muraguchi H."/>
            <person name="Natvig D.O."/>
            <person name="Palmerini H."/>
            <person name="Ramesh M.A."/>
            <person name="Rehmeyer C.J."/>
            <person name="Roe B.A."/>
            <person name="Shenoy N."/>
            <person name="Stanke M."/>
            <person name="Ter-Hovhannisyan V."/>
            <person name="Tunlid A."/>
            <person name="Velagapudi R."/>
            <person name="Vision T.J."/>
            <person name="Zeng Q."/>
            <person name="Zolan M.E."/>
            <person name="Pukkila P.J."/>
        </authorList>
    </citation>
    <scope>NUCLEOTIDE SEQUENCE [LARGE SCALE GENOMIC DNA]</scope>
    <source>
        <strain evidence="11">Okayama-7 / 130 / ATCC MYA-4618 / FGSC 9003</strain>
    </source>
</reference>
<keyword evidence="4" id="KW-0446">Lipid-binding</keyword>
<feature type="region of interest" description="Disordered" evidence="6">
    <location>
        <begin position="1"/>
        <end position="51"/>
    </location>
</feature>
<gene>
    <name evidence="10" type="ORF">CC1G_13624</name>
</gene>
<dbReference type="Gene3D" id="2.60.40.150">
    <property type="entry name" value="C2 domain"/>
    <property type="match status" value="2"/>
</dbReference>
<dbReference type="GeneID" id="6017651"/>
<dbReference type="GO" id="GO:0006869">
    <property type="term" value="P:lipid transport"/>
    <property type="evidence" value="ECO:0007669"/>
    <property type="project" value="UniProtKB-KW"/>
</dbReference>
<evidence type="ECO:0000259" key="9">
    <source>
        <dbReference type="PROSITE" id="PS51847"/>
    </source>
</evidence>
<dbReference type="GO" id="GO:0016020">
    <property type="term" value="C:membrane"/>
    <property type="evidence" value="ECO:0007669"/>
    <property type="project" value="UniProtKB-SubCell"/>
</dbReference>
<feature type="compositionally biased region" description="Basic and acidic residues" evidence="6">
    <location>
        <begin position="22"/>
        <end position="33"/>
    </location>
</feature>
<dbReference type="Pfam" id="PF25331">
    <property type="entry name" value="C2_Mug190_3rd"/>
    <property type="match status" value="1"/>
</dbReference>
<evidence type="ECO:0000256" key="3">
    <source>
        <dbReference type="ARBA" id="ARBA00023055"/>
    </source>
</evidence>
<keyword evidence="7" id="KW-1133">Transmembrane helix</keyword>
<dbReference type="OrthoDB" id="419768at2759"/>
<keyword evidence="5 7" id="KW-0472">Membrane</keyword>
<comment type="caution">
    <text evidence="10">The sequence shown here is derived from an EMBL/GenBank/DDBJ whole genome shotgun (WGS) entry which is preliminary data.</text>
</comment>
<dbReference type="Proteomes" id="UP000001861">
    <property type="component" value="Unassembled WGS sequence"/>
</dbReference>
<dbReference type="CDD" id="cd04041">
    <property type="entry name" value="C2A_fungal"/>
    <property type="match status" value="1"/>
</dbReference>
<evidence type="ECO:0000256" key="5">
    <source>
        <dbReference type="ARBA" id="ARBA00023136"/>
    </source>
</evidence>
<evidence type="ECO:0000256" key="6">
    <source>
        <dbReference type="SAM" id="MobiDB-lite"/>
    </source>
</evidence>
<feature type="domain" description="SMP-LTD" evidence="9">
    <location>
        <begin position="189"/>
        <end position="402"/>
    </location>
</feature>
<evidence type="ECO:0000256" key="1">
    <source>
        <dbReference type="ARBA" id="ARBA00004370"/>
    </source>
</evidence>
<dbReference type="PANTHER" id="PTHR47348:SF2">
    <property type="entry name" value="MEIOTICALLY UP-REGULATED 190 PROTEIN"/>
    <property type="match status" value="1"/>
</dbReference>
<feature type="domain" description="C2" evidence="8">
    <location>
        <begin position="400"/>
        <end position="521"/>
    </location>
</feature>
<dbReference type="RefSeq" id="XP_002912091.1">
    <property type="nucleotide sequence ID" value="XM_002912045.1"/>
</dbReference>
<dbReference type="SUPFAM" id="SSF49562">
    <property type="entry name" value="C2 domain (Calcium/lipid-binding domain, CaLB)"/>
    <property type="match status" value="2"/>
</dbReference>
<dbReference type="HOGENOM" id="CLU_002125_3_0_1"/>
<evidence type="ECO:0000313" key="10">
    <source>
        <dbReference type="EMBL" id="EFI28597.1"/>
    </source>
</evidence>
<dbReference type="InParanoid" id="D6RK01"/>
<evidence type="ECO:0000313" key="11">
    <source>
        <dbReference type="Proteomes" id="UP000001861"/>
    </source>
</evidence>
<dbReference type="PANTHER" id="PTHR47348">
    <property type="entry name" value="MEIOTICALLY UP-REGULATED GENE 190 PROTEIN"/>
    <property type="match status" value="1"/>
</dbReference>
<keyword evidence="11" id="KW-1185">Reference proteome</keyword>
<accession>D6RK01</accession>
<keyword evidence="7" id="KW-0812">Transmembrane</keyword>
<keyword evidence="3" id="KW-0445">Lipid transport</keyword>
<dbReference type="PROSITE" id="PS50004">
    <property type="entry name" value="C2"/>
    <property type="match status" value="1"/>
</dbReference>
<feature type="transmembrane region" description="Helical" evidence="7">
    <location>
        <begin position="122"/>
        <end position="147"/>
    </location>
</feature>
<keyword evidence="2" id="KW-0813">Transport</keyword>
<evidence type="ECO:0000256" key="7">
    <source>
        <dbReference type="SAM" id="Phobius"/>
    </source>
</evidence>
<dbReference type="STRING" id="240176.D6RK01"/>
<dbReference type="eggNOG" id="KOG1012">
    <property type="taxonomic scope" value="Eukaryota"/>
</dbReference>
<feature type="compositionally biased region" description="Basic and acidic residues" evidence="6">
    <location>
        <begin position="1"/>
        <end position="13"/>
    </location>
</feature>
<evidence type="ECO:0000256" key="2">
    <source>
        <dbReference type="ARBA" id="ARBA00022448"/>
    </source>
</evidence>
<dbReference type="EMBL" id="AACS02000001">
    <property type="protein sequence ID" value="EFI28597.1"/>
    <property type="molecule type" value="Genomic_DNA"/>
</dbReference>
<dbReference type="GO" id="GO:0008289">
    <property type="term" value="F:lipid binding"/>
    <property type="evidence" value="ECO:0007669"/>
    <property type="project" value="UniProtKB-KW"/>
</dbReference>
<proteinExistence type="predicted"/>
<dbReference type="VEuPathDB" id="FungiDB:CC1G_13624"/>
<feature type="transmembrane region" description="Helical" evidence="7">
    <location>
        <begin position="91"/>
        <end position="110"/>
    </location>
</feature>
<name>D6RK01_COPC7</name>
<sequence>MTKQHDDRDREVTDPVTHLPVRIHDATDVELERIPPPPSLTEDRKEKQRRDIRLPRLEEKTLGDIVNEMTENDNFWWDDPLGDQNRTRVQTAIIAAAAAGFGGLAGLFVYRFLGLLFGHAGFLVHTFSAIVGSTLLAVAVGCCALSFHTLQDKKPRRPDKASKHPKADPFHSIHAFGKSKGFSSHPDSDPESAIWLNGFLKSVWPLINPGLFTAVCDMLEDSLQASLPAMIHGVKVAELGQGSEPVRILGIRCLDKGAAATATGDGMEGEEGDFVNMEVAVGYRAKDTSGLKGLRARAANLHILMEFWLSGGGLKLPVWVELEGLLAIARFRIQLMSTPPFLSLMTMTLLGQPKLKMKCTPLKRGLLNVMDIPGLSGWLQSTIDATIKDMLVAPRSMNVDLKASLMGEMEKDTAAIGVLVVTVRKAILKFNGNEKHDAYVTVGWSKLGKPMWSTRIISDSIVPVWEETTFLLVGSNEVDIQEGLRLQVWDSDRFTADDLMGNVDVPLHDIMHNHATRNHVSRREDHLVTDKGQPTKGDCRILWECGYYEKTSLDDYRSEEAIERIRSDVHRKAEAKLREAIGAVDIEHEQQEESEDKDILMEEIEQQKEEDMKARSDESWDWRCRTLGRVVSKALKTSRVMHVGTRTTCLAHTASVIIHQRKVYQTRTKMKDDNPYFGASTEKFIRDWRTTTVIIAVRDNRQHENDPLLGVVVLPLRDLFRRNHSSMFVQTVPITGGIGYGKMKLALLFRSVRLPLPKRLRGWDVGTVEVYSGAKVEMKQGQGGGKVLEGCKMTFRIGAGEGANVGNSKGKMVPLHESDKGHHRHLHYHHEGEVEWISRSNRPVRLPVKNRYASSVLVEFKKSTTTVDQTMAFGTVWLKDVPDDEEVDLVVPIYSYRLRSGSMSSEKQGVKYAKMNAAAPKDSRVKGGQNLNLEEEGSVTYEGDGGESIGHVRLRLCFHSGLSGYHKSLSGKDKAMVDVMQVLDCVMASPHGAGAAAQGVGDRGSMSVASSISDSEGSSEDDDEYIERHSMGSVVDAESTTSGKSKSGIVENFKQFKKHQGDLNRRHRGLMQWKAARNVAWIGKTVEEKSSAVGGRILRPFVGHRERQIGIDTEV</sequence>
<evidence type="ECO:0000256" key="4">
    <source>
        <dbReference type="ARBA" id="ARBA00023121"/>
    </source>
</evidence>
<dbReference type="AlphaFoldDB" id="D6RK01"/>
<dbReference type="InterPro" id="IPR000008">
    <property type="entry name" value="C2_dom"/>
</dbReference>
<dbReference type="Pfam" id="PF25669">
    <property type="entry name" value="SMP_MUG190-like"/>
    <property type="match status" value="1"/>
</dbReference>
<dbReference type="InterPro" id="IPR035892">
    <property type="entry name" value="C2_domain_sf"/>
</dbReference>
<feature type="region of interest" description="Disordered" evidence="6">
    <location>
        <begin position="994"/>
        <end position="1024"/>
    </location>
</feature>
<dbReference type="CDD" id="cd21676">
    <property type="entry name" value="SMP_Mug190"/>
    <property type="match status" value="1"/>
</dbReference>